<comment type="subunit">
    <text evidence="11">F-type ATPases have 2 components, CF(1) - the catalytic core - and CF(0) - the membrane proton channel. CF(1) has five subunits: alpha(3), beta(3), gamma(1), delta(1), epsilon(1). CF(0) has three main subunits: a, b and c.</text>
</comment>
<dbReference type="FunFam" id="1.10.287.80:FF:000003">
    <property type="entry name" value="ATP synthase gamma chain, chloroplastic"/>
    <property type="match status" value="1"/>
</dbReference>
<dbReference type="HAMAP" id="MF_00815">
    <property type="entry name" value="ATP_synth_gamma_bact"/>
    <property type="match status" value="1"/>
</dbReference>
<sequence>MANLRDIRRRIKSVKNTSQITKAMELVAAAKMKKAQNQAVAGREYADSLNEVLTNLKDNTEEESHPLLEQREGGKELMLVISTDKGLCGGLNTNLLKKVRATAGKNCDYITVGRKLRMQIAKAGGNLIADWHVGDPVPFNDAKPIAKFVTEKFLEGDYDRISVAFNNFVSTLRQEPWVSQLLPIEADTLAEKRAYEGVGQGTSKETDKVSALSKDYLFEPSAEGVLDKLLPLYINFQVYQMLVEARASEHSARMVAMKSATDNAKNMIKDLTLEYNKLRQAAITAELLEITTAMKAME</sequence>
<keyword evidence="4 11" id="KW-0813">Transport</keyword>
<comment type="similarity">
    <text evidence="3 11">Belongs to the ATPase gamma chain family.</text>
</comment>
<dbReference type="Gene3D" id="3.40.1380.10">
    <property type="match status" value="1"/>
</dbReference>
<evidence type="ECO:0000256" key="4">
    <source>
        <dbReference type="ARBA" id="ARBA00022448"/>
    </source>
</evidence>
<reference evidence="12" key="1">
    <citation type="submission" date="2024-07" db="EMBL/GenBank/DDBJ databases">
        <title>Complete genome sequence of Verrucomicrobiaceae bacterium NT6N.</title>
        <authorList>
            <person name="Huang C."/>
            <person name="Takami H."/>
            <person name="Hamasaki K."/>
        </authorList>
    </citation>
    <scope>NUCLEOTIDE SEQUENCE</scope>
    <source>
        <strain evidence="12">NT6N</strain>
    </source>
</reference>
<organism evidence="12">
    <name type="scientific">Oceaniferula spumae</name>
    <dbReference type="NCBI Taxonomy" id="2979115"/>
    <lineage>
        <taxon>Bacteria</taxon>
        <taxon>Pseudomonadati</taxon>
        <taxon>Verrucomicrobiota</taxon>
        <taxon>Verrucomicrobiia</taxon>
        <taxon>Verrucomicrobiales</taxon>
        <taxon>Verrucomicrobiaceae</taxon>
        <taxon>Oceaniferula</taxon>
    </lineage>
</organism>
<evidence type="ECO:0000256" key="11">
    <source>
        <dbReference type="HAMAP-Rule" id="MF_00815"/>
    </source>
</evidence>
<dbReference type="GO" id="GO:0042777">
    <property type="term" value="P:proton motive force-driven plasma membrane ATP synthesis"/>
    <property type="evidence" value="ECO:0007669"/>
    <property type="project" value="UniProtKB-UniRule"/>
</dbReference>
<evidence type="ECO:0000256" key="9">
    <source>
        <dbReference type="ARBA" id="ARBA00023310"/>
    </source>
</evidence>
<dbReference type="PANTHER" id="PTHR11693:SF22">
    <property type="entry name" value="ATP SYNTHASE SUBUNIT GAMMA, MITOCHONDRIAL"/>
    <property type="match status" value="1"/>
</dbReference>
<evidence type="ECO:0000256" key="3">
    <source>
        <dbReference type="ARBA" id="ARBA00007681"/>
    </source>
</evidence>
<protein>
    <recommendedName>
        <fullName evidence="11">ATP synthase gamma chain</fullName>
    </recommendedName>
    <alternativeName>
        <fullName evidence="11">ATP synthase F1 sector gamma subunit</fullName>
    </alternativeName>
    <alternativeName>
        <fullName evidence="11">F-ATPase gamma subunit</fullName>
    </alternativeName>
</protein>
<dbReference type="AlphaFoldDB" id="A0AAT9FMI4"/>
<keyword evidence="5 11" id="KW-0375">Hydrogen ion transport</keyword>
<comment type="function">
    <text evidence="1 11">Produces ATP from ADP in the presence of a proton gradient across the membrane. The gamma chain is believed to be important in regulating ATPase activity and the flow of protons through the CF(0) complex.</text>
</comment>
<accession>A0AAT9FMI4</accession>
<dbReference type="InterPro" id="IPR000131">
    <property type="entry name" value="ATP_synth_F1_gsu"/>
</dbReference>
<dbReference type="KEGG" id="osu:NT6N_21670"/>
<dbReference type="GO" id="GO:0045259">
    <property type="term" value="C:proton-transporting ATP synthase complex"/>
    <property type="evidence" value="ECO:0007669"/>
    <property type="project" value="UniProtKB-KW"/>
</dbReference>
<dbReference type="Pfam" id="PF00231">
    <property type="entry name" value="ATP-synt"/>
    <property type="match status" value="1"/>
</dbReference>
<proteinExistence type="inferred from homology"/>
<evidence type="ECO:0000256" key="10">
    <source>
        <dbReference type="ARBA" id="ARBA00060385"/>
    </source>
</evidence>
<dbReference type="NCBIfam" id="TIGR01146">
    <property type="entry name" value="ATPsyn_F1gamma"/>
    <property type="match status" value="1"/>
</dbReference>
<evidence type="ECO:0000256" key="1">
    <source>
        <dbReference type="ARBA" id="ARBA00003456"/>
    </source>
</evidence>
<dbReference type="PANTHER" id="PTHR11693">
    <property type="entry name" value="ATP SYNTHASE GAMMA CHAIN"/>
    <property type="match status" value="1"/>
</dbReference>
<evidence type="ECO:0000256" key="6">
    <source>
        <dbReference type="ARBA" id="ARBA00023065"/>
    </source>
</evidence>
<keyword evidence="8 11" id="KW-0139">CF(1)</keyword>
<dbReference type="CDD" id="cd12151">
    <property type="entry name" value="F1-ATPase_gamma"/>
    <property type="match status" value="1"/>
</dbReference>
<dbReference type="GO" id="GO:0009579">
    <property type="term" value="C:thylakoid"/>
    <property type="evidence" value="ECO:0007669"/>
    <property type="project" value="UniProtKB-SubCell"/>
</dbReference>
<dbReference type="GO" id="GO:0046933">
    <property type="term" value="F:proton-transporting ATP synthase activity, rotational mechanism"/>
    <property type="evidence" value="ECO:0007669"/>
    <property type="project" value="UniProtKB-UniRule"/>
</dbReference>
<keyword evidence="11" id="KW-1003">Cell membrane</keyword>
<dbReference type="GO" id="GO:0005524">
    <property type="term" value="F:ATP binding"/>
    <property type="evidence" value="ECO:0007669"/>
    <property type="project" value="UniProtKB-UniRule"/>
</dbReference>
<dbReference type="SUPFAM" id="SSF52943">
    <property type="entry name" value="ATP synthase (F1-ATPase), gamma subunit"/>
    <property type="match status" value="1"/>
</dbReference>
<evidence type="ECO:0000256" key="2">
    <source>
        <dbReference type="ARBA" id="ARBA00004170"/>
    </source>
</evidence>
<evidence type="ECO:0000313" key="12">
    <source>
        <dbReference type="EMBL" id="BDS07127.1"/>
    </source>
</evidence>
<dbReference type="EMBL" id="AP026866">
    <property type="protein sequence ID" value="BDS07127.1"/>
    <property type="molecule type" value="Genomic_DNA"/>
</dbReference>
<gene>
    <name evidence="11 12" type="primary">atpG</name>
    <name evidence="12" type="ORF">NT6N_21670</name>
</gene>
<evidence type="ECO:0000256" key="8">
    <source>
        <dbReference type="ARBA" id="ARBA00023196"/>
    </source>
</evidence>
<dbReference type="PRINTS" id="PR00126">
    <property type="entry name" value="ATPASEGAMMA"/>
</dbReference>
<comment type="subcellular location">
    <subcellularLocation>
        <location evidence="11">Cell membrane</location>
        <topology evidence="11">Peripheral membrane protein</topology>
    </subcellularLocation>
    <subcellularLocation>
        <location evidence="2">Membrane</location>
        <topology evidence="2">Peripheral membrane protein</topology>
    </subcellularLocation>
    <subcellularLocation>
        <location evidence="10">Thylakoid</location>
    </subcellularLocation>
</comment>
<dbReference type="InterPro" id="IPR035968">
    <property type="entry name" value="ATP_synth_F1_ATPase_gsu"/>
</dbReference>
<keyword evidence="7 11" id="KW-0472">Membrane</keyword>
<evidence type="ECO:0000256" key="5">
    <source>
        <dbReference type="ARBA" id="ARBA00022781"/>
    </source>
</evidence>
<keyword evidence="9 11" id="KW-0066">ATP synthesis</keyword>
<name>A0AAT9FMI4_9BACT</name>
<dbReference type="GO" id="GO:0005886">
    <property type="term" value="C:plasma membrane"/>
    <property type="evidence" value="ECO:0007669"/>
    <property type="project" value="UniProtKB-SubCell"/>
</dbReference>
<dbReference type="Gene3D" id="1.10.287.80">
    <property type="entry name" value="ATP synthase, gamma subunit, helix hairpin domain"/>
    <property type="match status" value="2"/>
</dbReference>
<keyword evidence="6 11" id="KW-0406">Ion transport</keyword>
<evidence type="ECO:0000256" key="7">
    <source>
        <dbReference type="ARBA" id="ARBA00023136"/>
    </source>
</evidence>